<protein>
    <submittedName>
        <fullName evidence="1">Uncharacterized protein</fullName>
    </submittedName>
</protein>
<accession>A0ABT8TAY4</accession>
<keyword evidence="2" id="KW-1185">Reference proteome</keyword>
<sequence>MVEREMAESAGLVKDTGFVRDFKPELSKEIGKFYAKYKGLKSKAEQIAATDELVELLAKSTK</sequence>
<gene>
    <name evidence="1" type="ORF">Q2362_07225</name>
</gene>
<dbReference type="Proteomes" id="UP001171111">
    <property type="component" value="Unassembled WGS sequence"/>
</dbReference>
<evidence type="ECO:0000313" key="1">
    <source>
        <dbReference type="EMBL" id="MDO2409888.1"/>
    </source>
</evidence>
<dbReference type="RefSeq" id="WP_302244656.1">
    <property type="nucleotide sequence ID" value="NZ_JAULJQ010000008.1"/>
</dbReference>
<evidence type="ECO:0000313" key="2">
    <source>
        <dbReference type="Proteomes" id="UP001171111"/>
    </source>
</evidence>
<organism evidence="1 2">
    <name type="scientific">Campylobacter magnus</name>
    <dbReference type="NCBI Taxonomy" id="3026462"/>
    <lineage>
        <taxon>Bacteria</taxon>
        <taxon>Pseudomonadati</taxon>
        <taxon>Campylobacterota</taxon>
        <taxon>Epsilonproteobacteria</taxon>
        <taxon>Campylobacterales</taxon>
        <taxon>Campylobacteraceae</taxon>
        <taxon>Campylobacter</taxon>
    </lineage>
</organism>
<comment type="caution">
    <text evidence="1">The sequence shown here is derived from an EMBL/GenBank/DDBJ whole genome shotgun (WGS) entry which is preliminary data.</text>
</comment>
<proteinExistence type="predicted"/>
<reference evidence="1 2" key="1">
    <citation type="submission" date="2023-06" db="EMBL/GenBank/DDBJ databases">
        <title>Campylobacter magnum sp. nov., isolated from cecal contents of domestic pigs (Sus scrofa domesticus).</title>
        <authorList>
            <person name="Papic B."/>
            <person name="Gruntar I."/>
        </authorList>
    </citation>
    <scope>NUCLEOTIDE SEQUENCE [LARGE SCALE GENOMIC DNA]</scope>
    <source>
        <strain evidence="2">34484-21</strain>
    </source>
</reference>
<name>A0ABT8TAY4_9BACT</name>
<dbReference type="EMBL" id="JAULJQ010000008">
    <property type="protein sequence ID" value="MDO2409888.1"/>
    <property type="molecule type" value="Genomic_DNA"/>
</dbReference>